<dbReference type="AlphaFoldDB" id="A0A1M6L505"/>
<sequence length="145" mass="16234">MVALVSYRQVFAVLATVLAFWFAGTSLGHAAGVDSLKKEIDQFANASSSAYWLQFACPELRKDKSAINRAYSRLDKSLYKAGIGEKDRNKIFKDAIERRKGPEGAEQYANSQGLTLHKNDAEKLCKRLNKEVQKKTLLGSFMKVK</sequence>
<dbReference type="Proteomes" id="UP000183982">
    <property type="component" value="Unassembled WGS sequence"/>
</dbReference>
<dbReference type="STRING" id="1470563.SAMN05444000_11183"/>
<evidence type="ECO:0000313" key="1">
    <source>
        <dbReference type="EMBL" id="SHJ66288.1"/>
    </source>
</evidence>
<organism evidence="1 2">
    <name type="scientific">Shimia gijangensis</name>
    <dbReference type="NCBI Taxonomy" id="1470563"/>
    <lineage>
        <taxon>Bacteria</taxon>
        <taxon>Pseudomonadati</taxon>
        <taxon>Pseudomonadota</taxon>
        <taxon>Alphaproteobacteria</taxon>
        <taxon>Rhodobacterales</taxon>
        <taxon>Roseobacteraceae</taxon>
    </lineage>
</organism>
<proteinExistence type="predicted"/>
<dbReference type="InterPro" id="IPR020349">
    <property type="entry name" value="Uncharacterised_14.7kDa"/>
</dbReference>
<dbReference type="Pfam" id="PF17267">
    <property type="entry name" value="DUF5333"/>
    <property type="match status" value="1"/>
</dbReference>
<reference evidence="2" key="1">
    <citation type="submission" date="2016-11" db="EMBL/GenBank/DDBJ databases">
        <authorList>
            <person name="Varghese N."/>
            <person name="Submissions S."/>
        </authorList>
    </citation>
    <scope>NUCLEOTIDE SEQUENCE [LARGE SCALE GENOMIC DNA]</scope>
    <source>
        <strain evidence="2">DSM 100564</strain>
    </source>
</reference>
<evidence type="ECO:0000313" key="2">
    <source>
        <dbReference type="Proteomes" id="UP000183982"/>
    </source>
</evidence>
<dbReference type="RefSeq" id="WP_073252552.1">
    <property type="nucleotide sequence ID" value="NZ_FQZQ01000011.1"/>
</dbReference>
<protein>
    <submittedName>
        <fullName evidence="1">Uncharacterized protein</fullName>
    </submittedName>
</protein>
<keyword evidence="2" id="KW-1185">Reference proteome</keyword>
<name>A0A1M6L505_9RHOB</name>
<accession>A0A1M6L505</accession>
<dbReference type="EMBL" id="FQZQ01000011">
    <property type="protein sequence ID" value="SHJ66288.1"/>
    <property type="molecule type" value="Genomic_DNA"/>
</dbReference>
<gene>
    <name evidence="1" type="ORF">SAMN05444000_11183</name>
</gene>